<evidence type="ECO:0000256" key="8">
    <source>
        <dbReference type="ARBA" id="ARBA00022723"/>
    </source>
</evidence>
<keyword evidence="10 20" id="KW-0269">Exonuclease</keyword>
<organism evidence="23 24">
    <name type="scientific">Halovulum marinum</name>
    <dbReference type="NCBI Taxonomy" id="2662447"/>
    <lineage>
        <taxon>Bacteria</taxon>
        <taxon>Pseudomonadati</taxon>
        <taxon>Pseudomonadota</taxon>
        <taxon>Alphaproteobacteria</taxon>
        <taxon>Rhodobacterales</taxon>
        <taxon>Paracoccaceae</taxon>
        <taxon>Halovulum</taxon>
    </lineage>
</organism>
<dbReference type="GO" id="GO:0008408">
    <property type="term" value="F:3'-5' exonuclease activity"/>
    <property type="evidence" value="ECO:0007669"/>
    <property type="project" value="TreeGrafter"/>
</dbReference>
<dbReference type="InterPro" id="IPR036397">
    <property type="entry name" value="RNaseH_sf"/>
</dbReference>
<dbReference type="InterPro" id="IPR006309">
    <property type="entry name" value="DnaQ_proteo"/>
</dbReference>
<dbReference type="SMART" id="SM00479">
    <property type="entry name" value="EXOIII"/>
    <property type="match status" value="1"/>
</dbReference>
<evidence type="ECO:0000256" key="12">
    <source>
        <dbReference type="ARBA" id="ARBA00022932"/>
    </source>
</evidence>
<feature type="binding site" evidence="18">
    <location>
        <position position="52"/>
    </location>
    <ligand>
        <name>substrate</name>
    </ligand>
</feature>
<dbReference type="InterPro" id="IPR006054">
    <property type="entry name" value="DnaQ"/>
</dbReference>
<feature type="binding site" evidence="19">
    <location>
        <position position="155"/>
    </location>
    <ligand>
        <name>a divalent metal cation</name>
        <dbReference type="ChEBI" id="CHEBI:60240"/>
        <label>1</label>
        <note>catalytic</note>
    </ligand>
</feature>
<evidence type="ECO:0000256" key="15">
    <source>
        <dbReference type="ARBA" id="ARBA00026073"/>
    </source>
</evidence>
<accession>A0A6L5Z318</accession>
<comment type="caution">
    <text evidence="23">The sequence shown here is derived from an EMBL/GenBank/DDBJ whole genome shotgun (WGS) entry which is preliminary data.</text>
</comment>
<feature type="binding site" evidence="18">
    <location>
        <position position="155"/>
    </location>
    <ligand>
        <name>substrate</name>
    </ligand>
</feature>
<dbReference type="NCBIfam" id="NF004316">
    <property type="entry name" value="PRK05711.1"/>
    <property type="match status" value="1"/>
</dbReference>
<dbReference type="Proteomes" id="UP000474957">
    <property type="component" value="Unassembled WGS sequence"/>
</dbReference>
<comment type="catalytic activity">
    <reaction evidence="16 20">
        <text>DNA(n) + a 2'-deoxyribonucleoside 5'-triphosphate = DNA(n+1) + diphosphate</text>
        <dbReference type="Rhea" id="RHEA:22508"/>
        <dbReference type="Rhea" id="RHEA-COMP:17339"/>
        <dbReference type="Rhea" id="RHEA-COMP:17340"/>
        <dbReference type="ChEBI" id="CHEBI:33019"/>
        <dbReference type="ChEBI" id="CHEBI:61560"/>
        <dbReference type="ChEBI" id="CHEBI:173112"/>
        <dbReference type="EC" id="2.7.7.7"/>
    </reaction>
</comment>
<evidence type="ECO:0000256" key="18">
    <source>
        <dbReference type="PIRSR" id="PIRSR606309-2"/>
    </source>
</evidence>
<evidence type="ECO:0000256" key="19">
    <source>
        <dbReference type="PIRSR" id="PIRSR606309-3"/>
    </source>
</evidence>
<dbReference type="GO" id="GO:0005829">
    <property type="term" value="C:cytosol"/>
    <property type="evidence" value="ECO:0007669"/>
    <property type="project" value="TreeGrafter"/>
</dbReference>
<feature type="active site" description="Proton acceptor" evidence="17">
    <location>
        <position position="150"/>
    </location>
</feature>
<dbReference type="AlphaFoldDB" id="A0A6L5Z318"/>
<evidence type="ECO:0000256" key="4">
    <source>
        <dbReference type="ARBA" id="ARBA00022679"/>
    </source>
</evidence>
<evidence type="ECO:0000256" key="6">
    <source>
        <dbReference type="ARBA" id="ARBA00022705"/>
    </source>
</evidence>
<feature type="domain" description="Exonuclease" evidence="22">
    <location>
        <begin position="2"/>
        <end position="172"/>
    </location>
</feature>
<evidence type="ECO:0000256" key="13">
    <source>
        <dbReference type="ARBA" id="ARBA00023211"/>
    </source>
</evidence>
<dbReference type="Pfam" id="PF00929">
    <property type="entry name" value="RNase_T"/>
    <property type="match status" value="1"/>
</dbReference>
<evidence type="ECO:0000256" key="5">
    <source>
        <dbReference type="ARBA" id="ARBA00022695"/>
    </source>
</evidence>
<evidence type="ECO:0000256" key="16">
    <source>
        <dbReference type="ARBA" id="ARBA00049244"/>
    </source>
</evidence>
<feature type="compositionally biased region" description="Pro residues" evidence="21">
    <location>
        <begin position="193"/>
        <end position="203"/>
    </location>
</feature>
<keyword evidence="9 20" id="KW-0378">Hydrolase</keyword>
<dbReference type="Gene3D" id="3.30.420.10">
    <property type="entry name" value="Ribonuclease H-like superfamily/Ribonuclease H"/>
    <property type="match status" value="1"/>
</dbReference>
<keyword evidence="11 19" id="KW-0460">Magnesium</keyword>
<evidence type="ECO:0000256" key="9">
    <source>
        <dbReference type="ARBA" id="ARBA00022801"/>
    </source>
</evidence>
<sequence>MREIVLDTETTGLNPDEGHRIVEIGGVELFNHMPTGNTYHQYINPQRDMPEEAFAVHGISAEFLADKPVFTEIAQQFLDFIGDAKLVIHNAAFDVRFLNAELGWCGKRRLAPDVALDTLEIARKRFPGAQNSLDALCRRFAIDNSNRTLHGALLDSEILAEVYLELIGGRQPGLVLSVVSGGGGTADAGRDYTPPPRPRPLPPRGTEAEAAAHAAFVADLAEGGLWPG</sequence>
<comment type="subunit">
    <text evidence="15 20">DNA polymerase III contains a core (composed of alpha, epsilon and theta chains) that associates with a tau subunit. This core dimerizes to form the POLIII' complex. PolIII' associates with the gamma complex (composed of gamma, delta, delta', psi and chi chains) and with the beta chain to form the complete DNA polymerase III complex.</text>
</comment>
<dbReference type="NCBIfam" id="TIGR00573">
    <property type="entry name" value="dnaq"/>
    <property type="match status" value="1"/>
</dbReference>
<keyword evidence="24" id="KW-1185">Reference proteome</keyword>
<dbReference type="FunFam" id="3.30.420.10:FF:000012">
    <property type="entry name" value="DNA polymerase III subunit epsilon"/>
    <property type="match status" value="1"/>
</dbReference>
<feature type="binding site" evidence="18">
    <location>
        <position position="57"/>
    </location>
    <ligand>
        <name>substrate</name>
    </ligand>
</feature>
<feature type="binding site" evidence="18">
    <location>
        <position position="7"/>
    </location>
    <ligand>
        <name>substrate</name>
    </ligand>
</feature>
<evidence type="ECO:0000256" key="17">
    <source>
        <dbReference type="PIRSR" id="PIRSR606309-1"/>
    </source>
</evidence>
<keyword evidence="6 20" id="KW-0235">DNA replication</keyword>
<evidence type="ECO:0000259" key="22">
    <source>
        <dbReference type="SMART" id="SM00479"/>
    </source>
</evidence>
<feature type="binding site" evidence="18">
    <location>
        <position position="9"/>
    </location>
    <ligand>
        <name>substrate</name>
    </ligand>
</feature>
<proteinExistence type="predicted"/>
<dbReference type="RefSeq" id="WP_154447164.1">
    <property type="nucleotide sequence ID" value="NZ_WIND01000011.1"/>
</dbReference>
<dbReference type="PANTHER" id="PTHR30231:SF41">
    <property type="entry name" value="DNA POLYMERASE III SUBUNIT EPSILON"/>
    <property type="match status" value="1"/>
</dbReference>
<dbReference type="SUPFAM" id="SSF53098">
    <property type="entry name" value="Ribonuclease H-like"/>
    <property type="match status" value="1"/>
</dbReference>
<dbReference type="PANTHER" id="PTHR30231">
    <property type="entry name" value="DNA POLYMERASE III SUBUNIT EPSILON"/>
    <property type="match status" value="1"/>
</dbReference>
<evidence type="ECO:0000256" key="7">
    <source>
        <dbReference type="ARBA" id="ARBA00022722"/>
    </source>
</evidence>
<keyword evidence="8 19" id="KW-0479">Metal-binding</keyword>
<dbReference type="InterPro" id="IPR013520">
    <property type="entry name" value="Ribonucl_H"/>
</dbReference>
<keyword evidence="12 20" id="KW-0239">DNA-directed DNA polymerase</keyword>
<dbReference type="EMBL" id="WIND01000011">
    <property type="protein sequence ID" value="MSU90679.1"/>
    <property type="molecule type" value="Genomic_DNA"/>
</dbReference>
<evidence type="ECO:0000256" key="10">
    <source>
        <dbReference type="ARBA" id="ARBA00022839"/>
    </source>
</evidence>
<evidence type="ECO:0000256" key="1">
    <source>
        <dbReference type="ARBA" id="ARBA00001936"/>
    </source>
</evidence>
<dbReference type="GO" id="GO:0046872">
    <property type="term" value="F:metal ion binding"/>
    <property type="evidence" value="ECO:0007669"/>
    <property type="project" value="UniProtKB-KW"/>
</dbReference>
<comment type="function">
    <text evidence="14 20">DNA polymerase III is a complex, multichain enzyme responsible for most of the replicative synthesis in bacteria. The epsilon subunit contain the editing function and is a proofreading 3'-5' exonuclease.</text>
</comment>
<keyword evidence="4 20" id="KW-0808">Transferase</keyword>
<feature type="binding site" evidence="19">
    <location>
        <position position="7"/>
    </location>
    <ligand>
        <name>a divalent metal cation</name>
        <dbReference type="ChEBI" id="CHEBI:60240"/>
        <label>1</label>
        <note>catalytic</note>
    </ligand>
</feature>
<evidence type="ECO:0000313" key="24">
    <source>
        <dbReference type="Proteomes" id="UP000474957"/>
    </source>
</evidence>
<dbReference type="InterPro" id="IPR012337">
    <property type="entry name" value="RNaseH-like_sf"/>
</dbReference>
<dbReference type="GO" id="GO:0045004">
    <property type="term" value="P:DNA replication proofreading"/>
    <property type="evidence" value="ECO:0007669"/>
    <property type="project" value="TreeGrafter"/>
</dbReference>
<dbReference type="GO" id="GO:0003887">
    <property type="term" value="F:DNA-directed DNA polymerase activity"/>
    <property type="evidence" value="ECO:0007669"/>
    <property type="project" value="UniProtKB-KW"/>
</dbReference>
<gene>
    <name evidence="20 23" type="primary">dnaQ</name>
    <name evidence="23" type="ORF">GE300_13820</name>
</gene>
<comment type="cofactor">
    <cofactor evidence="19">
        <name>Mg(2+)</name>
        <dbReference type="ChEBI" id="CHEBI:18420"/>
    </cofactor>
    <cofactor evidence="19">
        <name>Mn(2+)</name>
        <dbReference type="ChEBI" id="CHEBI:29035"/>
    </cofactor>
    <text evidence="19">Binds 2 divalent metal cations. Magnesium or manganese.</text>
</comment>
<feature type="binding site" evidence="19">
    <location>
        <position position="9"/>
    </location>
    <ligand>
        <name>a divalent metal cation</name>
        <dbReference type="ChEBI" id="CHEBI:60240"/>
        <label>1</label>
        <note>catalytic</note>
    </ligand>
</feature>
<dbReference type="GO" id="GO:0003677">
    <property type="term" value="F:DNA binding"/>
    <property type="evidence" value="ECO:0007669"/>
    <property type="project" value="InterPro"/>
</dbReference>
<evidence type="ECO:0000256" key="2">
    <source>
        <dbReference type="ARBA" id="ARBA00012417"/>
    </source>
</evidence>
<comment type="cofactor">
    <cofactor evidence="1 20">
        <name>Mn(2+)</name>
        <dbReference type="ChEBI" id="CHEBI:29035"/>
    </cofactor>
</comment>
<keyword evidence="5 20" id="KW-0548">Nucleotidyltransferase</keyword>
<protein>
    <recommendedName>
        <fullName evidence="3 20">DNA polymerase III subunit epsilon</fullName>
        <ecNumber evidence="2 20">2.7.7.7</ecNumber>
    </recommendedName>
</protein>
<evidence type="ECO:0000256" key="14">
    <source>
        <dbReference type="ARBA" id="ARBA00025483"/>
    </source>
</evidence>
<dbReference type="NCBIfam" id="TIGR01406">
    <property type="entry name" value="dnaQ_proteo"/>
    <property type="match status" value="1"/>
</dbReference>
<evidence type="ECO:0000256" key="21">
    <source>
        <dbReference type="SAM" id="MobiDB-lite"/>
    </source>
</evidence>
<evidence type="ECO:0000313" key="23">
    <source>
        <dbReference type="EMBL" id="MSU90679.1"/>
    </source>
</evidence>
<dbReference type="EC" id="2.7.7.7" evidence="2 20"/>
<keyword evidence="13 19" id="KW-0464">Manganese</keyword>
<name>A0A6L5Z318_9RHOB</name>
<evidence type="ECO:0000256" key="3">
    <source>
        <dbReference type="ARBA" id="ARBA00020352"/>
    </source>
</evidence>
<evidence type="ECO:0000256" key="11">
    <source>
        <dbReference type="ARBA" id="ARBA00022842"/>
    </source>
</evidence>
<feature type="region of interest" description="Disordered" evidence="21">
    <location>
        <begin position="184"/>
        <end position="208"/>
    </location>
</feature>
<reference evidence="23 24" key="1">
    <citation type="submission" date="2019-10" db="EMBL/GenBank/DDBJ databases">
        <title>Cognatihalovulum marinum gen. nov. sp. nov., a new member of the family Rhodobacteraceae isolated from deep seawater of the Northwest Indian Ocean.</title>
        <authorList>
            <person name="Ruan C."/>
            <person name="Wang J."/>
            <person name="Zheng X."/>
            <person name="Song L."/>
            <person name="Zhu Y."/>
            <person name="Huang Y."/>
            <person name="Lu Z."/>
            <person name="Du W."/>
            <person name="Huang L."/>
            <person name="Dai X."/>
        </authorList>
    </citation>
    <scope>NUCLEOTIDE SEQUENCE [LARGE SCALE GENOMIC DNA]</scope>
    <source>
        <strain evidence="23 24">2CG4</strain>
    </source>
</reference>
<dbReference type="CDD" id="cd06131">
    <property type="entry name" value="DNA_pol_III_epsilon_Ecoli_like"/>
    <property type="match status" value="1"/>
</dbReference>
<evidence type="ECO:0000256" key="20">
    <source>
        <dbReference type="RuleBase" id="RU364087"/>
    </source>
</evidence>
<keyword evidence="7 20" id="KW-0540">Nuclease</keyword>